<gene>
    <name evidence="1" type="ORF">Gogos_000922</name>
</gene>
<reference evidence="1 2" key="1">
    <citation type="journal article" date="2019" name="Genome Biol. Evol.">
        <title>Insights into the evolution of the New World diploid cottons (Gossypium, subgenus Houzingenia) based on genome sequencing.</title>
        <authorList>
            <person name="Grover C.E."/>
            <person name="Arick M.A. 2nd"/>
            <person name="Thrash A."/>
            <person name="Conover J.L."/>
            <person name="Sanders W.S."/>
            <person name="Peterson D.G."/>
            <person name="Frelichowski J.E."/>
            <person name="Scheffler J.A."/>
            <person name="Scheffler B.E."/>
            <person name="Wendel J.F."/>
        </authorList>
    </citation>
    <scope>NUCLEOTIDE SEQUENCE [LARGE SCALE GENOMIC DNA]</scope>
    <source>
        <strain evidence="1">5</strain>
        <tissue evidence="1">Leaf</tissue>
    </source>
</reference>
<dbReference type="OrthoDB" id="10502332at2759"/>
<dbReference type="AlphaFoldDB" id="A0A7J9CUK7"/>
<dbReference type="EMBL" id="JABEZY010000013">
    <property type="protein sequence ID" value="MBA0752048.1"/>
    <property type="molecule type" value="Genomic_DNA"/>
</dbReference>
<evidence type="ECO:0000313" key="2">
    <source>
        <dbReference type="Proteomes" id="UP000593579"/>
    </source>
</evidence>
<proteinExistence type="predicted"/>
<feature type="non-terminal residue" evidence="1">
    <location>
        <position position="51"/>
    </location>
</feature>
<organism evidence="1 2">
    <name type="scientific">Gossypium gossypioides</name>
    <name type="common">Mexican cotton</name>
    <name type="synonym">Selera gossypioides</name>
    <dbReference type="NCBI Taxonomy" id="34282"/>
    <lineage>
        <taxon>Eukaryota</taxon>
        <taxon>Viridiplantae</taxon>
        <taxon>Streptophyta</taxon>
        <taxon>Embryophyta</taxon>
        <taxon>Tracheophyta</taxon>
        <taxon>Spermatophyta</taxon>
        <taxon>Magnoliopsida</taxon>
        <taxon>eudicotyledons</taxon>
        <taxon>Gunneridae</taxon>
        <taxon>Pentapetalae</taxon>
        <taxon>rosids</taxon>
        <taxon>malvids</taxon>
        <taxon>Malvales</taxon>
        <taxon>Malvaceae</taxon>
        <taxon>Malvoideae</taxon>
        <taxon>Gossypium</taxon>
    </lineage>
</organism>
<dbReference type="Proteomes" id="UP000593579">
    <property type="component" value="Unassembled WGS sequence"/>
</dbReference>
<comment type="caution">
    <text evidence="1">The sequence shown here is derived from an EMBL/GenBank/DDBJ whole genome shotgun (WGS) entry which is preliminary data.</text>
</comment>
<sequence length="51" mass="6046">METERFVVQERRISSQSSFVRTIRSKFFGLDRALSPCCYSWIPRGICLMEQ</sequence>
<accession>A0A7J9CUK7</accession>
<evidence type="ECO:0000313" key="1">
    <source>
        <dbReference type="EMBL" id="MBA0752048.1"/>
    </source>
</evidence>
<protein>
    <submittedName>
        <fullName evidence="1">Uncharacterized protein</fullName>
    </submittedName>
</protein>
<keyword evidence="2" id="KW-1185">Reference proteome</keyword>
<name>A0A7J9CUK7_GOSGO</name>